<dbReference type="InterPro" id="IPR028978">
    <property type="entry name" value="Chorismate_lyase_/UTRA_dom_sf"/>
</dbReference>
<dbReference type="EMBL" id="FMIA01000002">
    <property type="protein sequence ID" value="SCL65902.1"/>
    <property type="molecule type" value="Genomic_DNA"/>
</dbReference>
<evidence type="ECO:0000256" key="1">
    <source>
        <dbReference type="SAM" id="MobiDB-lite"/>
    </source>
</evidence>
<dbReference type="SUPFAM" id="SSF64288">
    <property type="entry name" value="Chorismate lyase-like"/>
    <property type="match status" value="1"/>
</dbReference>
<dbReference type="Proteomes" id="UP000198937">
    <property type="component" value="Unassembled WGS sequence"/>
</dbReference>
<dbReference type="STRING" id="683228.GA0070617_5899"/>
<dbReference type="GO" id="GO:0045892">
    <property type="term" value="P:negative regulation of DNA-templated transcription"/>
    <property type="evidence" value="ECO:0007669"/>
    <property type="project" value="TreeGrafter"/>
</dbReference>
<dbReference type="Pfam" id="PF07702">
    <property type="entry name" value="UTRA"/>
    <property type="match status" value="1"/>
</dbReference>
<evidence type="ECO:0000259" key="2">
    <source>
        <dbReference type="SMART" id="SM00866"/>
    </source>
</evidence>
<dbReference type="AlphaFoldDB" id="A0A1C6VHY5"/>
<dbReference type="PANTHER" id="PTHR44846">
    <property type="entry name" value="MANNOSYL-D-GLYCERATE TRANSPORT/METABOLISM SYSTEM REPRESSOR MNGR-RELATED"/>
    <property type="match status" value="1"/>
</dbReference>
<protein>
    <submittedName>
        <fullName evidence="3">GntR family transcriptional regulator</fullName>
    </submittedName>
</protein>
<reference evidence="3 4" key="1">
    <citation type="submission" date="2016-06" db="EMBL/GenBank/DDBJ databases">
        <authorList>
            <person name="Kjaerup R.B."/>
            <person name="Dalgaard T.S."/>
            <person name="Juul-Madsen H.R."/>
        </authorList>
    </citation>
    <scope>NUCLEOTIDE SEQUENCE [LARGE SCALE GENOMIC DNA]</scope>
    <source>
        <strain evidence="3 4">DSM 45577</strain>
    </source>
</reference>
<dbReference type="InterPro" id="IPR050679">
    <property type="entry name" value="Bact_HTH_transcr_reg"/>
</dbReference>
<dbReference type="SMART" id="SM00866">
    <property type="entry name" value="UTRA"/>
    <property type="match status" value="1"/>
</dbReference>
<feature type="region of interest" description="Disordered" evidence="1">
    <location>
        <begin position="1"/>
        <end position="31"/>
    </location>
</feature>
<name>A0A1C6VHY5_9ACTN</name>
<gene>
    <name evidence="3" type="ORF">GA0070617_5899</name>
</gene>
<proteinExistence type="predicted"/>
<dbReference type="RefSeq" id="WP_175440708.1">
    <property type="nucleotide sequence ID" value="NZ_BMMJ01000003.1"/>
</dbReference>
<sequence>MPQFRPIRRSSPGRLARQHWGTGQAIQQADTADRPRAVDVVTGETAAVEWVAEPLGLDVGSLVVFRSRRFLVEDRPVQLATSYLPVDLARRTPIMHTDAGPGGIYARLAESGYAPVTFTEYLRARMPVPEETDRLDLPEGTPVVEITRHAFDDSHRCVEVNRMVLDGSAYLLDYTFSA</sequence>
<accession>A0A1C6VHY5</accession>
<dbReference type="GO" id="GO:0003677">
    <property type="term" value="F:DNA binding"/>
    <property type="evidence" value="ECO:0007669"/>
    <property type="project" value="InterPro"/>
</dbReference>
<dbReference type="InterPro" id="IPR011663">
    <property type="entry name" value="UTRA"/>
</dbReference>
<keyword evidence="4" id="KW-1185">Reference proteome</keyword>
<evidence type="ECO:0000313" key="3">
    <source>
        <dbReference type="EMBL" id="SCL65902.1"/>
    </source>
</evidence>
<dbReference type="PANTHER" id="PTHR44846:SF17">
    <property type="entry name" value="GNTR-FAMILY TRANSCRIPTIONAL REGULATOR"/>
    <property type="match status" value="1"/>
</dbReference>
<dbReference type="Gene3D" id="3.40.1410.10">
    <property type="entry name" value="Chorismate lyase-like"/>
    <property type="match status" value="1"/>
</dbReference>
<feature type="domain" description="UbiC transcription regulator-associated" evidence="2">
    <location>
        <begin position="31"/>
        <end position="171"/>
    </location>
</feature>
<organism evidence="3 4">
    <name type="scientific">Micromonospora yangpuensis</name>
    <dbReference type="NCBI Taxonomy" id="683228"/>
    <lineage>
        <taxon>Bacteria</taxon>
        <taxon>Bacillati</taxon>
        <taxon>Actinomycetota</taxon>
        <taxon>Actinomycetes</taxon>
        <taxon>Micromonosporales</taxon>
        <taxon>Micromonosporaceae</taxon>
        <taxon>Micromonospora</taxon>
    </lineage>
</organism>
<evidence type="ECO:0000313" key="4">
    <source>
        <dbReference type="Proteomes" id="UP000198937"/>
    </source>
</evidence>